<keyword evidence="1" id="KW-1133">Transmembrane helix</keyword>
<gene>
    <name evidence="2" type="ORF">SAMN05444362_101148</name>
</gene>
<reference evidence="3" key="1">
    <citation type="submission" date="2016-11" db="EMBL/GenBank/DDBJ databases">
        <authorList>
            <person name="Varghese N."/>
            <person name="Submissions S."/>
        </authorList>
    </citation>
    <scope>NUCLEOTIDE SEQUENCE [LARGE SCALE GENOMIC DNA]</scope>
    <source>
        <strain evidence="3">DSM 27370</strain>
    </source>
</reference>
<organism evidence="2 3">
    <name type="scientific">Dysgonomonas macrotermitis</name>
    <dbReference type="NCBI Taxonomy" id="1346286"/>
    <lineage>
        <taxon>Bacteria</taxon>
        <taxon>Pseudomonadati</taxon>
        <taxon>Bacteroidota</taxon>
        <taxon>Bacteroidia</taxon>
        <taxon>Bacteroidales</taxon>
        <taxon>Dysgonomonadaceae</taxon>
        <taxon>Dysgonomonas</taxon>
    </lineage>
</organism>
<keyword evidence="3" id="KW-1185">Reference proteome</keyword>
<protein>
    <submittedName>
        <fullName evidence="2">Uncharacterized protein</fullName>
    </submittedName>
</protein>
<evidence type="ECO:0000313" key="2">
    <source>
        <dbReference type="EMBL" id="SHE35531.1"/>
    </source>
</evidence>
<name>A0A1M4STL0_9BACT</name>
<keyword evidence="1" id="KW-0812">Transmembrane</keyword>
<dbReference type="STRING" id="1346286.SAMN05444362_101148"/>
<proteinExistence type="predicted"/>
<feature type="transmembrane region" description="Helical" evidence="1">
    <location>
        <begin position="12"/>
        <end position="32"/>
    </location>
</feature>
<feature type="transmembrane region" description="Helical" evidence="1">
    <location>
        <begin position="38"/>
        <end position="63"/>
    </location>
</feature>
<accession>A0A1M4STL0</accession>
<keyword evidence="1" id="KW-0472">Membrane</keyword>
<dbReference type="EMBL" id="FQUC01000001">
    <property type="protein sequence ID" value="SHE35531.1"/>
    <property type="molecule type" value="Genomic_DNA"/>
</dbReference>
<dbReference type="Proteomes" id="UP000184480">
    <property type="component" value="Unassembled WGS sequence"/>
</dbReference>
<sequence>MKKLLLFLHINSKILTGFIVGGFLGYLHWFYFGCYWGNYLLSAECWVNCAVGAIFGGFVASLFNIDSI</sequence>
<evidence type="ECO:0000256" key="1">
    <source>
        <dbReference type="SAM" id="Phobius"/>
    </source>
</evidence>
<evidence type="ECO:0000313" key="3">
    <source>
        <dbReference type="Proteomes" id="UP000184480"/>
    </source>
</evidence>
<dbReference type="AlphaFoldDB" id="A0A1M4STL0"/>